<evidence type="ECO:0000256" key="3">
    <source>
        <dbReference type="ARBA" id="ARBA00022801"/>
    </source>
</evidence>
<dbReference type="SUPFAM" id="SSF53474">
    <property type="entry name" value="alpha/beta-Hydrolases"/>
    <property type="match status" value="1"/>
</dbReference>
<dbReference type="InterPro" id="IPR051601">
    <property type="entry name" value="Serine_prot/Carboxylest_S33"/>
</dbReference>
<evidence type="ECO:0000313" key="6">
    <source>
        <dbReference type="Proteomes" id="UP001260072"/>
    </source>
</evidence>
<dbReference type="Pfam" id="PF08386">
    <property type="entry name" value="Abhydrolase_4"/>
    <property type="match status" value="1"/>
</dbReference>
<dbReference type="Gene3D" id="3.40.50.1820">
    <property type="entry name" value="alpha/beta hydrolase"/>
    <property type="match status" value="1"/>
</dbReference>
<organism evidence="5 6">
    <name type="scientific">Agromyces indicus</name>
    <dbReference type="NCBI Taxonomy" id="758919"/>
    <lineage>
        <taxon>Bacteria</taxon>
        <taxon>Bacillati</taxon>
        <taxon>Actinomycetota</taxon>
        <taxon>Actinomycetes</taxon>
        <taxon>Micrococcales</taxon>
        <taxon>Microbacteriaceae</taxon>
        <taxon>Agromyces</taxon>
    </lineage>
</organism>
<dbReference type="PROSITE" id="PS51257">
    <property type="entry name" value="PROKAR_LIPOPROTEIN"/>
    <property type="match status" value="1"/>
</dbReference>
<protein>
    <submittedName>
        <fullName evidence="5">Alpha/beta hydrolase</fullName>
    </submittedName>
</protein>
<comment type="similarity">
    <text evidence="1">Belongs to the peptidase S33 family.</text>
</comment>
<name>A0ABU1FIM1_9MICO</name>
<evidence type="ECO:0000259" key="4">
    <source>
        <dbReference type="Pfam" id="PF08386"/>
    </source>
</evidence>
<sequence length="508" mass="53820">MSRTRVTIAGLLAAGLLALTGCTVPGFLQPEPERSEPTGESVDAELEPFYSQVLEWERCGEFQCATATAPLDWSDPGAGETELALVRQTARGGDPIGSLLVNPGGPGGSGYDFIADSIDFAVGKRVQERYDVVGFDPRGVGRSTAVTCFDDAQMDEFLYGIPEAERGTDAWIAEVGAASQEFGAACAEGTGELLGNVDTVSAARDLDLLRAVLGDDELHYLGYSYGTFLGATYAGLYPERVGRLVLDGAIDPSASNHEVTQAQAIGFEQALRAYLADCLSGSECPFSGTVDEAADEVARLLASVERSPLRGSDGRFLGADSLVTAIIFPLYSAESWSYLSDMFESVMLGDADTALAFADLYYGRDTDGTYLDNSTEAFRAINCLDYTYDADPAEMRESAAELAEAAPIIGPYFGFGDIGCAVWPVQSRSERAAITAEGAAPILVIGTTGDPATPYEWAVALADQLDSGVLVSYDGEGHTAYRKSNACIDTTVEAYLLDGRVPEADPEC</sequence>
<comment type="caution">
    <text evidence="5">The sequence shown here is derived from an EMBL/GenBank/DDBJ whole genome shotgun (WGS) entry which is preliminary data.</text>
</comment>
<evidence type="ECO:0000256" key="2">
    <source>
        <dbReference type="ARBA" id="ARBA00022729"/>
    </source>
</evidence>
<dbReference type="RefSeq" id="WP_310520210.1">
    <property type="nucleotide sequence ID" value="NZ_BAABBS010000003.1"/>
</dbReference>
<dbReference type="InterPro" id="IPR029058">
    <property type="entry name" value="AB_hydrolase_fold"/>
</dbReference>
<keyword evidence="6" id="KW-1185">Reference proteome</keyword>
<reference evidence="6" key="1">
    <citation type="submission" date="2023-07" db="EMBL/GenBank/DDBJ databases">
        <title>Description of three actinobacteria isolated from air of manufacturing shop in a pharmaceutical factory.</title>
        <authorList>
            <person name="Zhang D.-F."/>
        </authorList>
    </citation>
    <scope>NUCLEOTIDE SEQUENCE [LARGE SCALE GENOMIC DNA]</scope>
    <source>
        <strain evidence="6">CCTCC AB 2011122</strain>
    </source>
</reference>
<dbReference type="Proteomes" id="UP001260072">
    <property type="component" value="Unassembled WGS sequence"/>
</dbReference>
<dbReference type="InterPro" id="IPR013595">
    <property type="entry name" value="Pept_S33_TAP-like_C"/>
</dbReference>
<evidence type="ECO:0000313" key="5">
    <source>
        <dbReference type="EMBL" id="MDR5691606.1"/>
    </source>
</evidence>
<evidence type="ECO:0000256" key="1">
    <source>
        <dbReference type="ARBA" id="ARBA00010088"/>
    </source>
</evidence>
<dbReference type="PANTHER" id="PTHR43248:SF29">
    <property type="entry name" value="TRIPEPTIDYL AMINOPEPTIDASE"/>
    <property type="match status" value="1"/>
</dbReference>
<dbReference type="EMBL" id="JAVKGS010000001">
    <property type="protein sequence ID" value="MDR5691606.1"/>
    <property type="molecule type" value="Genomic_DNA"/>
</dbReference>
<dbReference type="PANTHER" id="PTHR43248">
    <property type="entry name" value="2-SUCCINYL-6-HYDROXY-2,4-CYCLOHEXADIENE-1-CARBOXYLATE SYNTHASE"/>
    <property type="match status" value="1"/>
</dbReference>
<gene>
    <name evidence="5" type="ORF">RH861_05955</name>
</gene>
<proteinExistence type="inferred from homology"/>
<accession>A0ABU1FIM1</accession>
<keyword evidence="3 5" id="KW-0378">Hydrolase</keyword>
<dbReference type="GO" id="GO:0016787">
    <property type="term" value="F:hydrolase activity"/>
    <property type="evidence" value="ECO:0007669"/>
    <property type="project" value="UniProtKB-KW"/>
</dbReference>
<keyword evidence="2" id="KW-0732">Signal</keyword>
<feature type="domain" description="Peptidase S33 tripeptidyl aminopeptidase-like C-terminal" evidence="4">
    <location>
        <begin position="407"/>
        <end position="508"/>
    </location>
</feature>